<organism evidence="1 2">
    <name type="scientific">Novosphingobium chloroacetimidivorans</name>
    <dbReference type="NCBI Taxonomy" id="1428314"/>
    <lineage>
        <taxon>Bacteria</taxon>
        <taxon>Pseudomonadati</taxon>
        <taxon>Pseudomonadota</taxon>
        <taxon>Alphaproteobacteria</taxon>
        <taxon>Sphingomonadales</taxon>
        <taxon>Sphingomonadaceae</taxon>
        <taxon>Novosphingobium</taxon>
    </lineage>
</organism>
<comment type="caution">
    <text evidence="1">The sequence shown here is derived from an EMBL/GenBank/DDBJ whole genome shotgun (WGS) entry which is preliminary data.</text>
</comment>
<name>A0A7W7KAF4_9SPHN</name>
<evidence type="ECO:0000313" key="1">
    <source>
        <dbReference type="EMBL" id="MBB4859165.1"/>
    </source>
</evidence>
<dbReference type="Proteomes" id="UP000555448">
    <property type="component" value="Unassembled WGS sequence"/>
</dbReference>
<dbReference type="EMBL" id="JACHLR010000010">
    <property type="protein sequence ID" value="MBB4859165.1"/>
    <property type="molecule type" value="Genomic_DNA"/>
</dbReference>
<protein>
    <submittedName>
        <fullName evidence="1">Uncharacterized protein</fullName>
    </submittedName>
</protein>
<evidence type="ECO:0000313" key="2">
    <source>
        <dbReference type="Proteomes" id="UP000555448"/>
    </source>
</evidence>
<dbReference type="AlphaFoldDB" id="A0A7W7KAF4"/>
<proteinExistence type="predicted"/>
<dbReference type="RefSeq" id="WP_184246030.1">
    <property type="nucleotide sequence ID" value="NZ_JACHLR010000010.1"/>
</dbReference>
<accession>A0A7W7KAF4</accession>
<keyword evidence="2" id="KW-1185">Reference proteome</keyword>
<reference evidence="1 2" key="1">
    <citation type="submission" date="2020-08" db="EMBL/GenBank/DDBJ databases">
        <title>Functional genomics of gut bacteria from endangered species of beetles.</title>
        <authorList>
            <person name="Carlos-Shanley C."/>
        </authorList>
    </citation>
    <scope>NUCLEOTIDE SEQUENCE [LARGE SCALE GENOMIC DNA]</scope>
    <source>
        <strain evidence="1 2">S00245</strain>
    </source>
</reference>
<sequence length="103" mass="10611">MPLAPSSVPAANIAEVLQDVVGVIDMSDPEHGSFADSAADCLDELLRHETPIRAALAAVSAPGFINTYGCPCGATFENLWPAQCDDKCPACGTTCSPTTSADQ</sequence>
<gene>
    <name evidence="1" type="ORF">HNO88_002494</name>
</gene>